<feature type="compositionally biased region" description="Polar residues" evidence="1">
    <location>
        <begin position="94"/>
        <end position="103"/>
    </location>
</feature>
<feature type="region of interest" description="Disordered" evidence="1">
    <location>
        <begin position="81"/>
        <end position="116"/>
    </location>
</feature>
<feature type="compositionally biased region" description="Acidic residues" evidence="1">
    <location>
        <begin position="107"/>
        <end position="116"/>
    </location>
</feature>
<organism evidence="2">
    <name type="scientific">Dipodfec virus RodF1_49</name>
    <dbReference type="NCBI Taxonomy" id="2929299"/>
    <lineage>
        <taxon>Viruses</taxon>
        <taxon>Monodnaviria</taxon>
        <taxon>Sangervirae</taxon>
        <taxon>Phixviricota</taxon>
        <taxon>Malgrandaviricetes</taxon>
        <taxon>Petitvirales</taxon>
        <taxon>Microviridae</taxon>
    </lineage>
</organism>
<sequence>MKKYIPTSSRIPPVQTLHEPDAEPAIPLNEMLVLQRNGEAVQLTPAGIRSYDDPESDEIDVLSSLNYDRLDYMQHISKLEKKARNAASKDNKGSDSQLENQGSPADPESETAENSD</sequence>
<reference evidence="2" key="1">
    <citation type="submission" date="2022-02" db="EMBL/GenBank/DDBJ databases">
        <title>Towards deciphering the DNA virus diversity associated with rodent species in the families Cricetidae and Heteromyidae.</title>
        <authorList>
            <person name="Lund M."/>
            <person name="Larsen B.B."/>
            <person name="Gryseels S."/>
            <person name="Kraberger S."/>
            <person name="Rowsey D.M."/>
            <person name="Steger L."/>
            <person name="Yule K.M."/>
            <person name="Upham N.S."/>
            <person name="Worobey M."/>
            <person name="Van Doorslaer K."/>
            <person name="Varsani A."/>
        </authorList>
    </citation>
    <scope>NUCLEOTIDE SEQUENCE</scope>
    <source>
        <strain evidence="2">NeonRodF1_49</strain>
    </source>
</reference>
<dbReference type="EMBL" id="OM869705">
    <property type="protein sequence ID" value="UPW41982.1"/>
    <property type="molecule type" value="Genomic_DNA"/>
</dbReference>
<evidence type="ECO:0000313" key="2">
    <source>
        <dbReference type="EMBL" id="UPW41982.1"/>
    </source>
</evidence>
<protein>
    <submittedName>
        <fullName evidence="2">Uncharacterized protein</fullName>
    </submittedName>
</protein>
<feature type="compositionally biased region" description="Polar residues" evidence="1">
    <location>
        <begin position="1"/>
        <end position="10"/>
    </location>
</feature>
<accession>A0A976R7X6</accession>
<feature type="region of interest" description="Disordered" evidence="1">
    <location>
        <begin position="1"/>
        <end position="20"/>
    </location>
</feature>
<proteinExistence type="predicted"/>
<evidence type="ECO:0000256" key="1">
    <source>
        <dbReference type="SAM" id="MobiDB-lite"/>
    </source>
</evidence>
<name>A0A976R7X6_9VIRU</name>
<feature type="compositionally biased region" description="Basic and acidic residues" evidence="1">
    <location>
        <begin position="81"/>
        <end position="93"/>
    </location>
</feature>